<reference evidence="1" key="2">
    <citation type="journal article" date="2015" name="Data Brief">
        <title>Shoot transcriptome of the giant reed, Arundo donax.</title>
        <authorList>
            <person name="Barrero R.A."/>
            <person name="Guerrero F.D."/>
            <person name="Moolhuijzen P."/>
            <person name="Goolsby J.A."/>
            <person name="Tidwell J."/>
            <person name="Bellgard S.E."/>
            <person name="Bellgard M.I."/>
        </authorList>
    </citation>
    <scope>NUCLEOTIDE SEQUENCE</scope>
    <source>
        <tissue evidence="1">Shoot tissue taken approximately 20 cm above the soil surface</tissue>
    </source>
</reference>
<reference evidence="1" key="1">
    <citation type="submission" date="2014-09" db="EMBL/GenBank/DDBJ databases">
        <authorList>
            <person name="Magalhaes I.L.F."/>
            <person name="Oliveira U."/>
            <person name="Santos F.R."/>
            <person name="Vidigal T.H.D.A."/>
            <person name="Brescovit A.D."/>
            <person name="Santos A.J."/>
        </authorList>
    </citation>
    <scope>NUCLEOTIDE SEQUENCE</scope>
    <source>
        <tissue evidence="1">Shoot tissue taken approximately 20 cm above the soil surface</tissue>
    </source>
</reference>
<evidence type="ECO:0000313" key="1">
    <source>
        <dbReference type="EMBL" id="JAD39677.1"/>
    </source>
</evidence>
<name>A0A0A8ZY13_ARUDO</name>
<accession>A0A0A8ZY13</accession>
<proteinExistence type="predicted"/>
<organism evidence="1">
    <name type="scientific">Arundo donax</name>
    <name type="common">Giant reed</name>
    <name type="synonym">Donax arundinaceus</name>
    <dbReference type="NCBI Taxonomy" id="35708"/>
    <lineage>
        <taxon>Eukaryota</taxon>
        <taxon>Viridiplantae</taxon>
        <taxon>Streptophyta</taxon>
        <taxon>Embryophyta</taxon>
        <taxon>Tracheophyta</taxon>
        <taxon>Spermatophyta</taxon>
        <taxon>Magnoliopsida</taxon>
        <taxon>Liliopsida</taxon>
        <taxon>Poales</taxon>
        <taxon>Poaceae</taxon>
        <taxon>PACMAD clade</taxon>
        <taxon>Arundinoideae</taxon>
        <taxon>Arundineae</taxon>
        <taxon>Arundo</taxon>
    </lineage>
</organism>
<dbReference type="EMBL" id="GBRH01258218">
    <property type="protein sequence ID" value="JAD39677.1"/>
    <property type="molecule type" value="Transcribed_RNA"/>
</dbReference>
<sequence length="26" mass="3197">MHVVAWSHKNVLSFHNKLQMRIEYDI</sequence>
<dbReference type="AlphaFoldDB" id="A0A0A8ZY13"/>
<protein>
    <submittedName>
        <fullName evidence="1">Uncharacterized protein</fullName>
    </submittedName>
</protein>